<name>A0A418YHK3_9GAMM</name>
<dbReference type="RefSeq" id="WP_119909526.1">
    <property type="nucleotide sequence ID" value="NZ_QZCH01000003.1"/>
</dbReference>
<evidence type="ECO:0000313" key="2">
    <source>
        <dbReference type="Proteomes" id="UP000283255"/>
    </source>
</evidence>
<comment type="caution">
    <text evidence="1">The sequence shown here is derived from an EMBL/GenBank/DDBJ whole genome shotgun (WGS) entry which is preliminary data.</text>
</comment>
<dbReference type="Proteomes" id="UP000283255">
    <property type="component" value="Unassembled WGS sequence"/>
</dbReference>
<accession>A0A418YHK3</accession>
<reference evidence="1 2" key="1">
    <citation type="submission" date="2018-09" db="EMBL/GenBank/DDBJ databases">
        <authorList>
            <person name="Wang F."/>
        </authorList>
    </citation>
    <scope>NUCLEOTIDE SEQUENCE [LARGE SCALE GENOMIC DNA]</scope>
    <source>
        <strain evidence="1 2">PLHSC7-2</strain>
    </source>
</reference>
<dbReference type="AlphaFoldDB" id="A0A418YHK3"/>
<dbReference type="EMBL" id="QZCH01000003">
    <property type="protein sequence ID" value="RJG49880.1"/>
    <property type="molecule type" value="Genomic_DNA"/>
</dbReference>
<proteinExistence type="predicted"/>
<dbReference type="PROSITE" id="PS51257">
    <property type="entry name" value="PROKAR_LIPOPROTEIN"/>
    <property type="match status" value="1"/>
</dbReference>
<organism evidence="1 2">
    <name type="scientific">Motilimonas pumila</name>
    <dbReference type="NCBI Taxonomy" id="2303987"/>
    <lineage>
        <taxon>Bacteria</taxon>
        <taxon>Pseudomonadati</taxon>
        <taxon>Pseudomonadota</taxon>
        <taxon>Gammaproteobacteria</taxon>
        <taxon>Alteromonadales</taxon>
        <taxon>Alteromonadales genera incertae sedis</taxon>
        <taxon>Motilimonas</taxon>
    </lineage>
</organism>
<keyword evidence="2" id="KW-1185">Reference proteome</keyword>
<evidence type="ECO:0000313" key="1">
    <source>
        <dbReference type="EMBL" id="RJG49880.1"/>
    </source>
</evidence>
<gene>
    <name evidence="1" type="ORF">D1Z90_04335</name>
</gene>
<sequence>MLKKLTLVCVIASLSACLDPESLAEDRLHLALDKIEQAESATTDVARKRLYYSALSDVSKLQKQFPETRVFKQLSQGVPFDVSNIEARVLHANAKGAGHVTAPTQTIDYFSLALRLNEQQPEFAQLRGLLTIWQGLQRVPDHPERAAVLPTLLNLTAKETEARLLCQAYQAIGLVEAEHDAQYWASRITDLLEQQLNQKDRASCAQAYFTLAESQVDVAALSKAWGIRLADNQSQQAVALAQTQRVKDGIKVAQAIADPLQQAQTFVAMLTSAPEFGPFSEQLLGLSLTSVDTLKATEQKEQLYLLLQSYLLAQQVFGPAAQIHPLFKTPLNQAHSLSNISLFQYWHSQDSQYLAKLEQSYQDYLVARQAAEKQIGFHELMDIWLNEQIKASSLGVYQNLSQAHLMRLFRQPENPQAVTERLQELYQNSPTDIRSELGFVPVMIQLSQQQNIPKQNLTGLSNQQAERVLAVLLKSQDQTWITTWLNLDLPVDIKTEHLLQFAKVSH</sequence>
<protein>
    <submittedName>
        <fullName evidence="1">Uncharacterized protein</fullName>
    </submittedName>
</protein>
<reference evidence="1 2" key="2">
    <citation type="submission" date="2019-01" db="EMBL/GenBank/DDBJ databases">
        <title>Motilimonas pumilus sp. nov., isolated from the gut of sea cucumber (Apostichopus japonicus).</title>
        <authorList>
            <person name="Wang F.-Q."/>
            <person name="Ren L.-H."/>
            <person name="Lin Y.-W."/>
            <person name="Sun G.-H."/>
            <person name="Du Z.-J."/>
            <person name="Zhao J.-X."/>
            <person name="Liu X.-J."/>
            <person name="Liu L.-J."/>
        </authorList>
    </citation>
    <scope>NUCLEOTIDE SEQUENCE [LARGE SCALE GENOMIC DNA]</scope>
    <source>
        <strain evidence="1 2">PLHSC7-2</strain>
    </source>
</reference>